<gene>
    <name evidence="1" type="ORF">C1H46_020075</name>
</gene>
<dbReference type="EMBL" id="VIEB01000347">
    <property type="protein sequence ID" value="TQD94261.1"/>
    <property type="molecule type" value="Genomic_DNA"/>
</dbReference>
<proteinExistence type="predicted"/>
<dbReference type="InterPro" id="IPR016135">
    <property type="entry name" value="UBQ-conjugating_enzyme/RWD"/>
</dbReference>
<dbReference type="AlphaFoldDB" id="A0A540M689"/>
<evidence type="ECO:0000313" key="2">
    <source>
        <dbReference type="Proteomes" id="UP000315295"/>
    </source>
</evidence>
<dbReference type="Proteomes" id="UP000315295">
    <property type="component" value="Unassembled WGS sequence"/>
</dbReference>
<keyword evidence="2" id="KW-1185">Reference proteome</keyword>
<evidence type="ECO:0008006" key="3">
    <source>
        <dbReference type="Google" id="ProtNLM"/>
    </source>
</evidence>
<protein>
    <recommendedName>
        <fullName evidence="3">UBC core domain-containing protein</fullName>
    </recommendedName>
</protein>
<dbReference type="Gene3D" id="3.10.110.10">
    <property type="entry name" value="Ubiquitin Conjugating Enzyme"/>
    <property type="match status" value="1"/>
</dbReference>
<dbReference type="STRING" id="106549.A0A540M689"/>
<dbReference type="SUPFAM" id="SSF54495">
    <property type="entry name" value="UBC-like"/>
    <property type="match status" value="1"/>
</dbReference>
<evidence type="ECO:0000313" key="1">
    <source>
        <dbReference type="EMBL" id="TQD94261.1"/>
    </source>
</evidence>
<comment type="caution">
    <text evidence="1">The sequence shown here is derived from an EMBL/GenBank/DDBJ whole genome shotgun (WGS) entry which is preliminary data.</text>
</comment>
<accession>A0A540M689</accession>
<reference evidence="1 2" key="1">
    <citation type="journal article" date="2019" name="G3 (Bethesda)">
        <title>Sequencing of a Wild Apple (Malus baccata) Genome Unravels the Differences Between Cultivated and Wild Apple Species Regarding Disease Resistance and Cold Tolerance.</title>
        <authorList>
            <person name="Chen X."/>
        </authorList>
    </citation>
    <scope>NUCLEOTIDE SEQUENCE [LARGE SCALE GENOMIC DNA]</scope>
    <source>
        <strain evidence="2">cv. Shandingzi</strain>
        <tissue evidence="1">Leaves</tissue>
    </source>
</reference>
<name>A0A540M689_MALBA</name>
<organism evidence="1 2">
    <name type="scientific">Malus baccata</name>
    <name type="common">Siberian crab apple</name>
    <name type="synonym">Pyrus baccata</name>
    <dbReference type="NCBI Taxonomy" id="106549"/>
    <lineage>
        <taxon>Eukaryota</taxon>
        <taxon>Viridiplantae</taxon>
        <taxon>Streptophyta</taxon>
        <taxon>Embryophyta</taxon>
        <taxon>Tracheophyta</taxon>
        <taxon>Spermatophyta</taxon>
        <taxon>Magnoliopsida</taxon>
        <taxon>eudicotyledons</taxon>
        <taxon>Gunneridae</taxon>
        <taxon>Pentapetalae</taxon>
        <taxon>rosids</taxon>
        <taxon>fabids</taxon>
        <taxon>Rosales</taxon>
        <taxon>Rosaceae</taxon>
        <taxon>Amygdaloideae</taxon>
        <taxon>Maleae</taxon>
        <taxon>Malus</taxon>
    </lineage>
</organism>
<sequence length="88" mass="9796">MGGSTLATSTPAMKGLMRDFKRLQQDLPAGISGVPQDNNIMLWNAVILGFLEGRKDGHFSELPITQRLFLHWVWKKIVDAAGSFLELI</sequence>